<gene>
    <name evidence="3" type="ORF">PGB34_12420</name>
</gene>
<evidence type="ECO:0000313" key="3">
    <source>
        <dbReference type="EMBL" id="MDA7417166.1"/>
    </source>
</evidence>
<feature type="chain" id="PRO_5042104916" evidence="2">
    <location>
        <begin position="26"/>
        <end position="200"/>
    </location>
</feature>
<dbReference type="EMBL" id="JAQIPB010000005">
    <property type="protein sequence ID" value="MDA7417166.1"/>
    <property type="molecule type" value="Genomic_DNA"/>
</dbReference>
<dbReference type="Proteomes" id="UP001212602">
    <property type="component" value="Unassembled WGS sequence"/>
</dbReference>
<proteinExistence type="predicted"/>
<keyword evidence="2" id="KW-0732">Signal</keyword>
<organism evidence="3 4">
    <name type="scientific">Xenophilus arseniciresistens</name>
    <dbReference type="NCBI Taxonomy" id="1283306"/>
    <lineage>
        <taxon>Bacteria</taxon>
        <taxon>Pseudomonadati</taxon>
        <taxon>Pseudomonadota</taxon>
        <taxon>Betaproteobacteria</taxon>
        <taxon>Burkholderiales</taxon>
        <taxon>Comamonadaceae</taxon>
        <taxon>Xenophilus</taxon>
    </lineage>
</organism>
<dbReference type="InterPro" id="IPR021727">
    <property type="entry name" value="DUF3299"/>
</dbReference>
<feature type="signal peptide" evidence="2">
    <location>
        <begin position="1"/>
        <end position="25"/>
    </location>
</feature>
<dbReference type="AlphaFoldDB" id="A0AAE3N8N1"/>
<sequence>MNKLHRLATALALLPFLLMGHAAQAAGPAPADTTASNPLGGKGSPARPASGVRQITWEELVPKDWDPMKDLKGLDLASLDDADPRAAELLMKLQEALNNAPTNPALNGQVVRLPGFVVPLEEDKNGMTEFLLVPYFGACIHTPPPPANQILHVKPRTPAKFRAMDTVWISGRLQTQRNDSMMGTSGYSMAADSVTKYSDK</sequence>
<evidence type="ECO:0000256" key="2">
    <source>
        <dbReference type="SAM" id="SignalP"/>
    </source>
</evidence>
<comment type="caution">
    <text evidence="3">The sequence shown here is derived from an EMBL/GenBank/DDBJ whole genome shotgun (WGS) entry which is preliminary data.</text>
</comment>
<protein>
    <submittedName>
        <fullName evidence="3">DUF3299 domain-containing protein</fullName>
    </submittedName>
</protein>
<accession>A0AAE3N8N1</accession>
<reference evidence="3" key="1">
    <citation type="submission" date="2023-01" db="EMBL/GenBank/DDBJ databases">
        <title>Xenophilus mangrovi sp. nov., isolated from soil of Mangrove nature reserve.</title>
        <authorList>
            <person name="Xu S."/>
            <person name="Liu Z."/>
            <person name="Xu Y."/>
        </authorList>
    </citation>
    <scope>NUCLEOTIDE SEQUENCE</scope>
    <source>
        <strain evidence="3">YW8</strain>
    </source>
</reference>
<feature type="region of interest" description="Disordered" evidence="1">
    <location>
        <begin position="27"/>
        <end position="51"/>
    </location>
</feature>
<dbReference type="Pfam" id="PF11736">
    <property type="entry name" value="DUF3299"/>
    <property type="match status" value="1"/>
</dbReference>
<evidence type="ECO:0000256" key="1">
    <source>
        <dbReference type="SAM" id="MobiDB-lite"/>
    </source>
</evidence>
<evidence type="ECO:0000313" key="4">
    <source>
        <dbReference type="Proteomes" id="UP001212602"/>
    </source>
</evidence>
<dbReference type="Gene3D" id="2.40.50.870">
    <property type="entry name" value="Protein of unknown function (DUF3299)"/>
    <property type="match status" value="1"/>
</dbReference>
<dbReference type="RefSeq" id="WP_271428412.1">
    <property type="nucleotide sequence ID" value="NZ_JAQIPB010000005.1"/>
</dbReference>
<keyword evidence="4" id="KW-1185">Reference proteome</keyword>
<name>A0AAE3N8N1_9BURK</name>